<dbReference type="PIRSF" id="PIRSF000390">
    <property type="entry name" value="PLP_StrS"/>
    <property type="match status" value="1"/>
</dbReference>
<feature type="active site" description="Proton acceptor" evidence="3">
    <location>
        <position position="189"/>
    </location>
</feature>
<dbReference type="Pfam" id="PF01041">
    <property type="entry name" value="DegT_DnrJ_EryC1"/>
    <property type="match status" value="1"/>
</dbReference>
<proteinExistence type="inferred from homology"/>
<evidence type="ECO:0000313" key="7">
    <source>
        <dbReference type="Proteomes" id="UP001319200"/>
    </source>
</evidence>
<dbReference type="RefSeq" id="WP_254169223.1">
    <property type="nucleotide sequence ID" value="NZ_JAHESF010000042.1"/>
</dbReference>
<dbReference type="PANTHER" id="PTHR30244">
    <property type="entry name" value="TRANSAMINASE"/>
    <property type="match status" value="1"/>
</dbReference>
<dbReference type="GO" id="GO:0030170">
    <property type="term" value="F:pyridoxal phosphate binding"/>
    <property type="evidence" value="ECO:0007669"/>
    <property type="project" value="TreeGrafter"/>
</dbReference>
<dbReference type="GO" id="GO:0000271">
    <property type="term" value="P:polysaccharide biosynthetic process"/>
    <property type="evidence" value="ECO:0007669"/>
    <property type="project" value="TreeGrafter"/>
</dbReference>
<evidence type="ECO:0000313" key="6">
    <source>
        <dbReference type="EMBL" id="MBT1700534.1"/>
    </source>
</evidence>
<evidence type="ECO:0000256" key="3">
    <source>
        <dbReference type="PIRSR" id="PIRSR000390-1"/>
    </source>
</evidence>
<protein>
    <submittedName>
        <fullName evidence="6">DegT/DnrJ/EryC1/StrS family aminotransferase</fullName>
    </submittedName>
</protein>
<accession>A0AAP2DS83</accession>
<comment type="similarity">
    <text evidence="2 5">Belongs to the DegT/DnrJ/EryC1 family.</text>
</comment>
<dbReference type="PANTHER" id="PTHR30244:SF36">
    <property type="entry name" value="3-OXO-GLUCOSE-6-PHOSPHATE:GLUTAMATE AMINOTRANSFERASE"/>
    <property type="match status" value="1"/>
</dbReference>
<comment type="caution">
    <text evidence="6">The sequence shown here is derived from an EMBL/GenBank/DDBJ whole genome shotgun (WGS) entry which is preliminary data.</text>
</comment>
<dbReference type="CDD" id="cd00616">
    <property type="entry name" value="AHBA_syn"/>
    <property type="match status" value="1"/>
</dbReference>
<organism evidence="6 7">
    <name type="scientific">Chryseosolibacter histidini</name>
    <dbReference type="NCBI Taxonomy" id="2782349"/>
    <lineage>
        <taxon>Bacteria</taxon>
        <taxon>Pseudomonadati</taxon>
        <taxon>Bacteroidota</taxon>
        <taxon>Cytophagia</taxon>
        <taxon>Cytophagales</taxon>
        <taxon>Chryseotaleaceae</taxon>
        <taxon>Chryseosolibacter</taxon>
    </lineage>
</organism>
<keyword evidence="6" id="KW-0032">Aminotransferase</keyword>
<sequence length="371" mass="41406">MIKFLDLQKINDSFNPELKQAVNRVLDSGWYLLGDELKAFEKEYASFTGTKHCVGVANGLDALRMILKAYMELGHMKEGDEIIVPANTYIASILAITDNRLVPVLTEPDINTYNLDPLRIEEKITPRTKGILLVHLYGQNAMHPEIERLAKKHNLKLIEDNAQAIGCFHDGKRTGALGDAAGHSFYPGKNLGALGDAGAVTTDDDELAGVVAALGNYGSKQKYHNDIQGVNSRLDELQAAALRVKLRRLDKDNLRRREVAAFYLNNITNGKVQLPKIGSAGAPVEYLQHVWHLFVIRSKQRDALQKHLTDRGVQTVIHYPIPPHKQGAYRSWNNLTFPITELIHHEVLSLPISPVMTDDEVKKVVEAVNTF</sequence>
<dbReference type="InterPro" id="IPR015424">
    <property type="entry name" value="PyrdxlP-dep_Trfase"/>
</dbReference>
<evidence type="ECO:0000256" key="2">
    <source>
        <dbReference type="ARBA" id="ARBA00037999"/>
    </source>
</evidence>
<evidence type="ECO:0000256" key="5">
    <source>
        <dbReference type="RuleBase" id="RU004508"/>
    </source>
</evidence>
<dbReference type="AlphaFoldDB" id="A0AAP2DS83"/>
<dbReference type="InterPro" id="IPR015421">
    <property type="entry name" value="PyrdxlP-dep_Trfase_major"/>
</dbReference>
<dbReference type="SUPFAM" id="SSF53383">
    <property type="entry name" value="PLP-dependent transferases"/>
    <property type="match status" value="1"/>
</dbReference>
<evidence type="ECO:0000256" key="1">
    <source>
        <dbReference type="ARBA" id="ARBA00022898"/>
    </source>
</evidence>
<dbReference type="Gene3D" id="3.90.1150.10">
    <property type="entry name" value="Aspartate Aminotransferase, domain 1"/>
    <property type="match status" value="1"/>
</dbReference>
<gene>
    <name evidence="6" type="ORF">KK083_26840</name>
</gene>
<dbReference type="EMBL" id="JAHESF010000042">
    <property type="protein sequence ID" value="MBT1700534.1"/>
    <property type="molecule type" value="Genomic_DNA"/>
</dbReference>
<evidence type="ECO:0000256" key="4">
    <source>
        <dbReference type="PIRSR" id="PIRSR000390-2"/>
    </source>
</evidence>
<name>A0AAP2DS83_9BACT</name>
<keyword evidence="6" id="KW-0808">Transferase</keyword>
<reference evidence="6 7" key="1">
    <citation type="submission" date="2021-05" db="EMBL/GenBank/DDBJ databases">
        <title>A Polyphasic approach of four new species of the genus Ohtaekwangia: Ohtaekwangia histidinii sp. nov., Ohtaekwangia cretensis sp. nov., Ohtaekwangia indiensis sp. nov., Ohtaekwangia reichenbachii sp. nov. from diverse environment.</title>
        <authorList>
            <person name="Octaviana S."/>
        </authorList>
    </citation>
    <scope>NUCLEOTIDE SEQUENCE [LARGE SCALE GENOMIC DNA]</scope>
    <source>
        <strain evidence="6 7">PWU4</strain>
    </source>
</reference>
<keyword evidence="1 4" id="KW-0663">Pyridoxal phosphate</keyword>
<dbReference type="Gene3D" id="3.40.640.10">
    <property type="entry name" value="Type I PLP-dependent aspartate aminotransferase-like (Major domain)"/>
    <property type="match status" value="1"/>
</dbReference>
<dbReference type="GO" id="GO:0008483">
    <property type="term" value="F:transaminase activity"/>
    <property type="evidence" value="ECO:0007669"/>
    <property type="project" value="UniProtKB-KW"/>
</dbReference>
<keyword evidence="7" id="KW-1185">Reference proteome</keyword>
<dbReference type="Proteomes" id="UP001319200">
    <property type="component" value="Unassembled WGS sequence"/>
</dbReference>
<dbReference type="InterPro" id="IPR000653">
    <property type="entry name" value="DegT/StrS_aminotransferase"/>
</dbReference>
<dbReference type="InterPro" id="IPR015422">
    <property type="entry name" value="PyrdxlP-dep_Trfase_small"/>
</dbReference>
<feature type="modified residue" description="N6-(pyridoxal phosphate)lysine" evidence="4">
    <location>
        <position position="189"/>
    </location>
</feature>